<reference evidence="3" key="1">
    <citation type="submission" date="2020-10" db="EMBL/GenBank/DDBJ databases">
        <authorList>
            <person name="Castelo-Branco R."/>
            <person name="Eusebio N."/>
            <person name="Adriana R."/>
            <person name="Vieira A."/>
            <person name="Brugerolle De Fraissinette N."/>
            <person name="Rezende De Castro R."/>
            <person name="Schneider M.P."/>
            <person name="Vasconcelos V."/>
            <person name="Leao P.N."/>
        </authorList>
    </citation>
    <scope>NUCLEOTIDE SEQUENCE</scope>
    <source>
        <strain evidence="3">LEGE 07157</strain>
    </source>
</reference>
<proteinExistence type="predicted"/>
<name>A0A8J7E0V0_9CYAN</name>
<feature type="transmembrane region" description="Helical" evidence="2">
    <location>
        <begin position="82"/>
        <end position="101"/>
    </location>
</feature>
<dbReference type="RefSeq" id="WP_194031269.1">
    <property type="nucleotide sequence ID" value="NZ_JADEWZ010000039.1"/>
</dbReference>
<keyword evidence="1" id="KW-0175">Coiled coil</keyword>
<evidence type="ECO:0000313" key="4">
    <source>
        <dbReference type="Proteomes" id="UP000654482"/>
    </source>
</evidence>
<dbReference type="EMBL" id="JADEWZ010000039">
    <property type="protein sequence ID" value="MBE9118173.1"/>
    <property type="molecule type" value="Genomic_DNA"/>
</dbReference>
<keyword evidence="4" id="KW-1185">Reference proteome</keyword>
<dbReference type="Proteomes" id="UP000654482">
    <property type="component" value="Unassembled WGS sequence"/>
</dbReference>
<sequence>MKNCDLECAEMVLSQPANIPYSEHLEFDFWIAQQDSQDTSAESETSAESRIRSLELQVETLDSQVEALNRKVSRLQNRVSDYTDGGIALVLVGSFCALWAQNTGRNAWSWFFLGTWFAPITLLVLLSKNSSDRRSRK</sequence>
<evidence type="ECO:0000313" key="3">
    <source>
        <dbReference type="EMBL" id="MBE9118173.1"/>
    </source>
</evidence>
<keyword evidence="2" id="KW-0812">Transmembrane</keyword>
<organism evidence="3 4">
    <name type="scientific">Lusitaniella coriacea LEGE 07157</name>
    <dbReference type="NCBI Taxonomy" id="945747"/>
    <lineage>
        <taxon>Bacteria</taxon>
        <taxon>Bacillati</taxon>
        <taxon>Cyanobacteriota</taxon>
        <taxon>Cyanophyceae</taxon>
        <taxon>Spirulinales</taxon>
        <taxon>Lusitaniellaceae</taxon>
        <taxon>Lusitaniella</taxon>
    </lineage>
</organism>
<feature type="transmembrane region" description="Helical" evidence="2">
    <location>
        <begin position="107"/>
        <end position="127"/>
    </location>
</feature>
<evidence type="ECO:0000256" key="1">
    <source>
        <dbReference type="SAM" id="Coils"/>
    </source>
</evidence>
<feature type="coiled-coil region" evidence="1">
    <location>
        <begin position="44"/>
        <end position="85"/>
    </location>
</feature>
<comment type="caution">
    <text evidence="3">The sequence shown here is derived from an EMBL/GenBank/DDBJ whole genome shotgun (WGS) entry which is preliminary data.</text>
</comment>
<dbReference type="Gene3D" id="1.20.5.170">
    <property type="match status" value="1"/>
</dbReference>
<keyword evidence="2" id="KW-0472">Membrane</keyword>
<keyword evidence="2" id="KW-1133">Transmembrane helix</keyword>
<protein>
    <submittedName>
        <fullName evidence="3">Uncharacterized protein</fullName>
    </submittedName>
</protein>
<accession>A0A8J7E0V0</accession>
<dbReference type="AlphaFoldDB" id="A0A8J7E0V0"/>
<gene>
    <name evidence="3" type="ORF">IQ249_19965</name>
</gene>
<evidence type="ECO:0000256" key="2">
    <source>
        <dbReference type="SAM" id="Phobius"/>
    </source>
</evidence>